<reference evidence="2 3" key="1">
    <citation type="submission" date="2024-09" db="EMBL/GenBank/DDBJ databases">
        <title>Floridaenema gen nov. (Aerosakkonemataceae, Aerosakkonematales ord. nov., Cyanobacteria) from benthic tropical and subtropical fresh waters, with the description of four new species.</title>
        <authorList>
            <person name="Moretto J.A."/>
            <person name="Berthold D.E."/>
            <person name="Lefler F.W."/>
            <person name="Huang I.-S."/>
            <person name="Laughinghouse H. IV."/>
        </authorList>
    </citation>
    <scope>NUCLEOTIDE SEQUENCE [LARGE SCALE GENOMIC DNA]</scope>
    <source>
        <strain evidence="2 3">BLCC-F50</strain>
    </source>
</reference>
<feature type="transmembrane region" description="Helical" evidence="1">
    <location>
        <begin position="71"/>
        <end position="92"/>
    </location>
</feature>
<evidence type="ECO:0000256" key="1">
    <source>
        <dbReference type="SAM" id="Phobius"/>
    </source>
</evidence>
<comment type="caution">
    <text evidence="2">The sequence shown here is derived from an EMBL/GenBank/DDBJ whole genome shotgun (WGS) entry which is preliminary data.</text>
</comment>
<dbReference type="Proteomes" id="UP001576784">
    <property type="component" value="Unassembled WGS sequence"/>
</dbReference>
<keyword evidence="1" id="KW-0812">Transmembrane</keyword>
<dbReference type="EMBL" id="JBHFNR010000001">
    <property type="protein sequence ID" value="MFB2891331.1"/>
    <property type="molecule type" value="Genomic_DNA"/>
</dbReference>
<evidence type="ECO:0000313" key="3">
    <source>
        <dbReference type="Proteomes" id="UP001576784"/>
    </source>
</evidence>
<proteinExistence type="predicted"/>
<feature type="transmembrane region" description="Helical" evidence="1">
    <location>
        <begin position="98"/>
        <end position="119"/>
    </location>
</feature>
<feature type="transmembrane region" description="Helical" evidence="1">
    <location>
        <begin position="43"/>
        <end position="64"/>
    </location>
</feature>
<keyword evidence="3" id="KW-1185">Reference proteome</keyword>
<feature type="transmembrane region" description="Helical" evidence="1">
    <location>
        <begin position="7"/>
        <end position="28"/>
    </location>
</feature>
<organism evidence="2 3">
    <name type="scientific">Floridaenema flaviceps BLCC-F50</name>
    <dbReference type="NCBI Taxonomy" id="3153642"/>
    <lineage>
        <taxon>Bacteria</taxon>
        <taxon>Bacillati</taxon>
        <taxon>Cyanobacteriota</taxon>
        <taxon>Cyanophyceae</taxon>
        <taxon>Oscillatoriophycideae</taxon>
        <taxon>Aerosakkonematales</taxon>
        <taxon>Aerosakkonemataceae</taxon>
        <taxon>Floridanema</taxon>
        <taxon>Floridanema flaviceps</taxon>
    </lineage>
</organism>
<accession>A0ABV4XI15</accession>
<gene>
    <name evidence="2" type="ORF">ACE1CI_00135</name>
</gene>
<dbReference type="RefSeq" id="WP_413261009.1">
    <property type="nucleotide sequence ID" value="NZ_JBHFNR010000001.1"/>
</dbReference>
<keyword evidence="1" id="KW-0472">Membrane</keyword>
<name>A0ABV4XI15_9CYAN</name>
<protein>
    <submittedName>
        <fullName evidence="2">Uncharacterized protein</fullName>
    </submittedName>
</protein>
<keyword evidence="1" id="KW-1133">Transmembrane helix</keyword>
<evidence type="ECO:0000313" key="2">
    <source>
        <dbReference type="EMBL" id="MFB2891331.1"/>
    </source>
</evidence>
<sequence length="131" mass="14501">MANWFRFTLLATAIMNFVGAVVFALPIYGKGEIFGLPQNAHPLYLSIVSSWILIFGLGYIWMAVSAKPDRLFIAVAATCKLAIAFSFFTFWLMGDLPLLTVSAGSGDLLFAIVFIYWLLPTKRETKPGTLD</sequence>